<dbReference type="EMBL" id="JASAOG010000012">
    <property type="protein sequence ID" value="KAK0065866.1"/>
    <property type="molecule type" value="Genomic_DNA"/>
</dbReference>
<comment type="caution">
    <text evidence="2">The sequence shown here is derived from an EMBL/GenBank/DDBJ whole genome shotgun (WGS) entry which is preliminary data.</text>
</comment>
<reference evidence="2" key="2">
    <citation type="submission" date="2023-04" db="EMBL/GenBank/DDBJ databases">
        <authorList>
            <person name="Bu L."/>
            <person name="Lu L."/>
            <person name="Laidemitt M.R."/>
            <person name="Zhang S.M."/>
            <person name="Mutuku M."/>
            <person name="Mkoji G."/>
            <person name="Steinauer M."/>
            <person name="Loker E.S."/>
        </authorList>
    </citation>
    <scope>NUCLEOTIDE SEQUENCE</scope>
    <source>
        <strain evidence="2">KasaAsao</strain>
        <tissue evidence="2">Whole Snail</tissue>
    </source>
</reference>
<evidence type="ECO:0000313" key="2">
    <source>
        <dbReference type="EMBL" id="KAK0065866.1"/>
    </source>
</evidence>
<reference evidence="2" key="1">
    <citation type="journal article" date="2023" name="PLoS Negl. Trop. Dis.">
        <title>A genome sequence for Biomphalaria pfeifferi, the major vector snail for the human-infecting parasite Schistosoma mansoni.</title>
        <authorList>
            <person name="Bu L."/>
            <person name="Lu L."/>
            <person name="Laidemitt M.R."/>
            <person name="Zhang S.M."/>
            <person name="Mutuku M."/>
            <person name="Mkoji G."/>
            <person name="Steinauer M."/>
            <person name="Loker E.S."/>
        </authorList>
    </citation>
    <scope>NUCLEOTIDE SEQUENCE</scope>
    <source>
        <strain evidence="2">KasaAsao</strain>
    </source>
</reference>
<dbReference type="Proteomes" id="UP001233172">
    <property type="component" value="Unassembled WGS sequence"/>
</dbReference>
<proteinExistence type="predicted"/>
<organism evidence="2 3">
    <name type="scientific">Biomphalaria pfeifferi</name>
    <name type="common">Bloodfluke planorb</name>
    <name type="synonym">Freshwater snail</name>
    <dbReference type="NCBI Taxonomy" id="112525"/>
    <lineage>
        <taxon>Eukaryota</taxon>
        <taxon>Metazoa</taxon>
        <taxon>Spiralia</taxon>
        <taxon>Lophotrochozoa</taxon>
        <taxon>Mollusca</taxon>
        <taxon>Gastropoda</taxon>
        <taxon>Heterobranchia</taxon>
        <taxon>Euthyneura</taxon>
        <taxon>Panpulmonata</taxon>
        <taxon>Hygrophila</taxon>
        <taxon>Lymnaeoidea</taxon>
        <taxon>Planorbidae</taxon>
        <taxon>Biomphalaria</taxon>
    </lineage>
</organism>
<accession>A0AAD8C3N6</accession>
<sequence>MNSARVTRKYVRTGVVPLIGTKAEINELTACVTANIKHVVTRVRVVLGDHFSFAFIPDRRFRRKRETRTRIPIAMHPMITKHMGAQEAKDSAT</sequence>
<feature type="region of interest" description="Disordered" evidence="1">
    <location>
        <begin position="67"/>
        <end position="93"/>
    </location>
</feature>
<gene>
    <name evidence="2" type="ORF">Bpfe_004663</name>
</gene>
<evidence type="ECO:0000313" key="3">
    <source>
        <dbReference type="Proteomes" id="UP001233172"/>
    </source>
</evidence>
<protein>
    <submittedName>
        <fullName evidence="2">Uncharacterized protein</fullName>
    </submittedName>
</protein>
<name>A0AAD8C3N6_BIOPF</name>
<evidence type="ECO:0000256" key="1">
    <source>
        <dbReference type="SAM" id="MobiDB-lite"/>
    </source>
</evidence>
<dbReference type="AlphaFoldDB" id="A0AAD8C3N6"/>
<keyword evidence="3" id="KW-1185">Reference proteome</keyword>